<organism evidence="2 3">
    <name type="scientific">Prunus armeniaca</name>
    <name type="common">Apricot</name>
    <name type="synonym">Armeniaca vulgaris</name>
    <dbReference type="NCBI Taxonomy" id="36596"/>
    <lineage>
        <taxon>Eukaryota</taxon>
        <taxon>Viridiplantae</taxon>
        <taxon>Streptophyta</taxon>
        <taxon>Embryophyta</taxon>
        <taxon>Tracheophyta</taxon>
        <taxon>Spermatophyta</taxon>
        <taxon>Magnoliopsida</taxon>
        <taxon>eudicotyledons</taxon>
        <taxon>Gunneridae</taxon>
        <taxon>Pentapetalae</taxon>
        <taxon>rosids</taxon>
        <taxon>fabids</taxon>
        <taxon>Rosales</taxon>
        <taxon>Rosaceae</taxon>
        <taxon>Amygdaloideae</taxon>
        <taxon>Amygdaleae</taxon>
        <taxon>Prunus</taxon>
    </lineage>
</organism>
<dbReference type="Proteomes" id="UP000507245">
    <property type="component" value="Unassembled WGS sequence"/>
</dbReference>
<evidence type="ECO:0000313" key="2">
    <source>
        <dbReference type="EMBL" id="CAB4308529.1"/>
    </source>
</evidence>
<dbReference type="EMBL" id="CAEKKB010000004">
    <property type="protein sequence ID" value="CAB4308529.1"/>
    <property type="molecule type" value="Genomic_DNA"/>
</dbReference>
<feature type="region of interest" description="Disordered" evidence="1">
    <location>
        <begin position="40"/>
        <end position="65"/>
    </location>
</feature>
<proteinExistence type="predicted"/>
<protein>
    <submittedName>
        <fullName evidence="2">Uncharacterized protein</fullName>
    </submittedName>
</protein>
<evidence type="ECO:0000313" key="3">
    <source>
        <dbReference type="Proteomes" id="UP000507245"/>
    </source>
</evidence>
<sequence>MRAPLACRELELLISDLYNWGPNGIVHNLHDLDVVDEESSCGNQAGNTPICMSEDNANEISDARD</sequence>
<dbReference type="AlphaFoldDB" id="A0A6J5X3W7"/>
<name>A0A6J5X3W7_PRUAR</name>
<evidence type="ECO:0000256" key="1">
    <source>
        <dbReference type="SAM" id="MobiDB-lite"/>
    </source>
</evidence>
<accession>A0A6J5X3W7</accession>
<reference evidence="3" key="1">
    <citation type="journal article" date="2020" name="Genome Biol.">
        <title>Gamete binning: chromosome-level and haplotype-resolved genome assembly enabled by high-throughput single-cell sequencing of gamete genomes.</title>
        <authorList>
            <person name="Campoy J.A."/>
            <person name="Sun H."/>
            <person name="Goel M."/>
            <person name="Jiao W.-B."/>
            <person name="Folz-Donahue K."/>
            <person name="Wang N."/>
            <person name="Rubio M."/>
            <person name="Liu C."/>
            <person name="Kukat C."/>
            <person name="Ruiz D."/>
            <person name="Huettel B."/>
            <person name="Schneeberger K."/>
        </authorList>
    </citation>
    <scope>NUCLEOTIDE SEQUENCE [LARGE SCALE GENOMIC DNA]</scope>
    <source>
        <strain evidence="3">cv. Rojo Pasion</strain>
    </source>
</reference>
<keyword evidence="3" id="KW-1185">Reference proteome</keyword>
<gene>
    <name evidence="2" type="ORF">ORAREDHAP_LOCUS28051</name>
</gene>